<proteinExistence type="predicted"/>
<evidence type="ECO:0000256" key="1">
    <source>
        <dbReference type="SAM" id="Phobius"/>
    </source>
</evidence>
<dbReference type="STRING" id="86666.SAMN04490247_0787"/>
<dbReference type="EMBL" id="FNEV01000002">
    <property type="protein sequence ID" value="SDJ11298.1"/>
    <property type="molecule type" value="Genomic_DNA"/>
</dbReference>
<keyword evidence="3" id="KW-1185">Reference proteome</keyword>
<gene>
    <name evidence="2" type="ORF">SAMN04490247_0787</name>
</gene>
<dbReference type="OrthoDB" id="2885926at2"/>
<keyword evidence="1" id="KW-0812">Transmembrane</keyword>
<name>A0A1G8R2X0_9BACI</name>
<protein>
    <submittedName>
        <fullName evidence="2">Uncharacterized protein</fullName>
    </submittedName>
</protein>
<reference evidence="3" key="1">
    <citation type="submission" date="2016-10" db="EMBL/GenBank/DDBJ databases">
        <authorList>
            <person name="Varghese N."/>
            <person name="Submissions S."/>
        </authorList>
    </citation>
    <scope>NUCLEOTIDE SEQUENCE [LARGE SCALE GENOMIC DNA]</scope>
    <source>
        <strain evidence="3">DSM 4771</strain>
    </source>
</reference>
<keyword evidence="1" id="KW-1133">Transmembrane helix</keyword>
<dbReference type="Proteomes" id="UP000199225">
    <property type="component" value="Unassembled WGS sequence"/>
</dbReference>
<sequence>MSRLKPYAGIVALFTIVSTILLAAGMLLLTEFGATDVEWVRTFGKVYLLIVLPYLMLAPLTGFVFSFFAEKRKPWLMLINGGLIIGVSFYAFIIFMFRYVVSFAP</sequence>
<organism evidence="2 3">
    <name type="scientific">Salimicrobium halophilum</name>
    <dbReference type="NCBI Taxonomy" id="86666"/>
    <lineage>
        <taxon>Bacteria</taxon>
        <taxon>Bacillati</taxon>
        <taxon>Bacillota</taxon>
        <taxon>Bacilli</taxon>
        <taxon>Bacillales</taxon>
        <taxon>Bacillaceae</taxon>
        <taxon>Salimicrobium</taxon>
    </lineage>
</organism>
<evidence type="ECO:0000313" key="2">
    <source>
        <dbReference type="EMBL" id="SDJ11298.1"/>
    </source>
</evidence>
<keyword evidence="1" id="KW-0472">Membrane</keyword>
<feature type="transmembrane region" description="Helical" evidence="1">
    <location>
        <begin position="75"/>
        <end position="101"/>
    </location>
</feature>
<evidence type="ECO:0000313" key="3">
    <source>
        <dbReference type="Proteomes" id="UP000199225"/>
    </source>
</evidence>
<feature type="transmembrane region" description="Helical" evidence="1">
    <location>
        <begin position="47"/>
        <end position="68"/>
    </location>
</feature>
<dbReference type="RefSeq" id="WP_093192297.1">
    <property type="nucleotide sequence ID" value="NZ_FNEV01000002.1"/>
</dbReference>
<feature type="transmembrane region" description="Helical" evidence="1">
    <location>
        <begin position="7"/>
        <end position="27"/>
    </location>
</feature>
<accession>A0A1G8R2X0</accession>
<dbReference type="AlphaFoldDB" id="A0A1G8R2X0"/>